<protein>
    <submittedName>
        <fullName evidence="2">RsfA family transcriptional regulator</fullName>
    </submittedName>
</protein>
<dbReference type="Proteomes" id="UP000367750">
    <property type="component" value="Unassembled WGS sequence"/>
</dbReference>
<dbReference type="SUPFAM" id="SSF46689">
    <property type="entry name" value="Homeodomain-like"/>
    <property type="match status" value="1"/>
</dbReference>
<dbReference type="EMBL" id="VYKK01000004">
    <property type="protein sequence ID" value="KAA9007319.1"/>
    <property type="molecule type" value="Genomic_DNA"/>
</dbReference>
<feature type="region of interest" description="Disordered" evidence="1">
    <location>
        <begin position="68"/>
        <end position="90"/>
    </location>
</feature>
<dbReference type="InterPro" id="IPR009057">
    <property type="entry name" value="Homeodomain-like_sf"/>
</dbReference>
<reference evidence="2 3" key="1">
    <citation type="submission" date="2019-09" db="EMBL/GenBank/DDBJ databases">
        <title>Bacillus ochoae sp. nov., Paenibacillus whitsoniae sp. nov., Paenibacillus spiritus sp. nov. Isolated from the Mars Exploration Rover during spacecraft assembly.</title>
        <authorList>
            <person name="Seuylemezian A."/>
            <person name="Vaishampayan P."/>
        </authorList>
    </citation>
    <scope>NUCLEOTIDE SEQUENCE [LARGE SCALE GENOMIC DNA]</scope>
    <source>
        <strain evidence="2 3">MER_111</strain>
    </source>
</reference>
<dbReference type="InterPro" id="IPR014243">
    <property type="entry name" value="RsfA-like"/>
</dbReference>
<organism evidence="2 3">
    <name type="scientific">Paenibacillus spiritus</name>
    <dbReference type="NCBI Taxonomy" id="2496557"/>
    <lineage>
        <taxon>Bacteria</taxon>
        <taxon>Bacillati</taxon>
        <taxon>Bacillota</taxon>
        <taxon>Bacilli</taxon>
        <taxon>Bacillales</taxon>
        <taxon>Paenibacillaceae</taxon>
        <taxon>Paenibacillus</taxon>
    </lineage>
</organism>
<comment type="caution">
    <text evidence="2">The sequence shown here is derived from an EMBL/GenBank/DDBJ whole genome shotgun (WGS) entry which is preliminary data.</text>
</comment>
<gene>
    <name evidence="2" type="ORF">F4V43_02205</name>
</gene>
<evidence type="ECO:0000313" key="2">
    <source>
        <dbReference type="EMBL" id="KAA9007319.1"/>
    </source>
</evidence>
<dbReference type="PANTHER" id="PTHR41302">
    <property type="entry name" value="PRESPORE-SPECIFIC TRANSCRIPTIONAL REGULATOR RSFA-RELATED"/>
    <property type="match status" value="1"/>
</dbReference>
<accession>A0A5J5GGH8</accession>
<feature type="compositionally biased region" description="Basic and acidic residues" evidence="1">
    <location>
        <begin position="68"/>
        <end position="78"/>
    </location>
</feature>
<sequence length="158" mass="18179">MSMQRQDSWTNEDDLLLADTVIKHIETGKTQLEAFEAVANILSRTAAACGFRWNSSVRKRCEERIQQAKITRNKDKSIKQNPSDNSNKSNPSFDEVINYLKYIKLYLENSNKELLFLRQKVSEIDSGTPSILRPEEINKLVTAMEKIIQQNEKEMPTG</sequence>
<evidence type="ECO:0000313" key="3">
    <source>
        <dbReference type="Proteomes" id="UP000367750"/>
    </source>
</evidence>
<feature type="compositionally biased region" description="Low complexity" evidence="1">
    <location>
        <begin position="81"/>
        <end position="90"/>
    </location>
</feature>
<dbReference type="Pfam" id="PF13921">
    <property type="entry name" value="Myb_DNA-bind_6"/>
    <property type="match status" value="1"/>
</dbReference>
<dbReference type="OrthoDB" id="2845592at2"/>
<dbReference type="PANTHER" id="PTHR41302:SF2">
    <property type="entry name" value="PRESPORE SPECIFIC TRANSCRIPTIONAL ACTIVATOR RSFA"/>
    <property type="match status" value="1"/>
</dbReference>
<dbReference type="AlphaFoldDB" id="A0A5J5GGH8"/>
<keyword evidence="3" id="KW-1185">Reference proteome</keyword>
<dbReference type="Gene3D" id="1.10.10.60">
    <property type="entry name" value="Homeodomain-like"/>
    <property type="match status" value="1"/>
</dbReference>
<evidence type="ECO:0000256" key="1">
    <source>
        <dbReference type="SAM" id="MobiDB-lite"/>
    </source>
</evidence>
<proteinExistence type="predicted"/>
<name>A0A5J5GGH8_9BACL</name>